<dbReference type="Proteomes" id="UP000295302">
    <property type="component" value="Unassembled WGS sequence"/>
</dbReference>
<evidence type="ECO:0000256" key="3">
    <source>
        <dbReference type="ARBA" id="ARBA00022448"/>
    </source>
</evidence>
<feature type="domain" description="Citrate transporter-like" evidence="9">
    <location>
        <begin position="16"/>
        <end position="371"/>
    </location>
</feature>
<sequence>MSVTAWIAVAVFLAAYALIATEKVHRVAAALGGAGIMLLIHATDAGAAFFNEHSGIDWNVIFLLLGMMVIVGVLKQTGVFEYLAIWAAKRAKGHPYRLMVLLVVITASASALLDNVTTVLLIAPVTFLVCERLALSAAPFLIAEALASNIGGAATLVGDPPNIIIASRAGLSFNDFLIHMAPMVVILMVVFIGLCRWLFRKSFRYDPERAAEVMALNEREAIADRRLLWQSLAVLALVMAAFVLHPVLHYEPSVVALLGAGVLVAATKVTTQDAIREVEWPTLVFFAGLFVMVGALVETGVIGQISEAAANATQGQLGLTTMLLLGASGVLSAIVDNIPYVATMSPIVAELVEANGGNDAAQVLWWALAFGADLGGNATAVGAAANVVVLGIAARNGTPISFWQFTKYGLVVASVTIALCVPYLWLRYL</sequence>
<dbReference type="GO" id="GO:0005886">
    <property type="term" value="C:plasma membrane"/>
    <property type="evidence" value="ECO:0007669"/>
    <property type="project" value="UniProtKB-SubCell"/>
</dbReference>
<dbReference type="CDD" id="cd01116">
    <property type="entry name" value="P_permease"/>
    <property type="match status" value="1"/>
</dbReference>
<organism evidence="10 11">
    <name type="scientific">Nonomuraea terrae</name>
    <dbReference type="NCBI Taxonomy" id="2530383"/>
    <lineage>
        <taxon>Bacteria</taxon>
        <taxon>Bacillati</taxon>
        <taxon>Actinomycetota</taxon>
        <taxon>Actinomycetes</taxon>
        <taxon>Streptosporangiales</taxon>
        <taxon>Streptosporangiaceae</taxon>
        <taxon>Nonomuraea</taxon>
    </lineage>
</organism>
<feature type="transmembrane region" description="Helical" evidence="8">
    <location>
        <begin position="98"/>
        <end position="121"/>
    </location>
</feature>
<dbReference type="PANTHER" id="PTHR43568">
    <property type="entry name" value="P PROTEIN"/>
    <property type="match status" value="1"/>
</dbReference>
<evidence type="ECO:0000256" key="2">
    <source>
        <dbReference type="ARBA" id="ARBA00009843"/>
    </source>
</evidence>
<keyword evidence="11" id="KW-1185">Reference proteome</keyword>
<evidence type="ECO:0000256" key="7">
    <source>
        <dbReference type="ARBA" id="ARBA00023136"/>
    </source>
</evidence>
<evidence type="ECO:0000256" key="6">
    <source>
        <dbReference type="ARBA" id="ARBA00022989"/>
    </source>
</evidence>
<evidence type="ECO:0000256" key="4">
    <source>
        <dbReference type="ARBA" id="ARBA00022475"/>
    </source>
</evidence>
<keyword evidence="4" id="KW-1003">Cell membrane</keyword>
<keyword evidence="5 8" id="KW-0812">Transmembrane</keyword>
<dbReference type="AlphaFoldDB" id="A0A4V2YLM2"/>
<dbReference type="PRINTS" id="PR00758">
    <property type="entry name" value="ARSENICPUMP"/>
</dbReference>
<evidence type="ECO:0000259" key="9">
    <source>
        <dbReference type="Pfam" id="PF03600"/>
    </source>
</evidence>
<evidence type="ECO:0000256" key="1">
    <source>
        <dbReference type="ARBA" id="ARBA00004651"/>
    </source>
</evidence>
<gene>
    <name evidence="10" type="ORF">E1286_17665</name>
</gene>
<keyword evidence="7 8" id="KW-0472">Membrane</keyword>
<feature type="transmembrane region" description="Helical" evidence="8">
    <location>
        <begin position="317"/>
        <end position="335"/>
    </location>
</feature>
<dbReference type="InterPro" id="IPR051475">
    <property type="entry name" value="Diverse_Ion_Transporter"/>
</dbReference>
<keyword evidence="3" id="KW-0813">Transport</keyword>
<feature type="transmembrane region" description="Helical" evidence="8">
    <location>
        <begin position="227"/>
        <end position="248"/>
    </location>
</feature>
<dbReference type="OrthoDB" id="9809303at2"/>
<dbReference type="InterPro" id="IPR000802">
    <property type="entry name" value="Arsenical_pump_ArsB"/>
</dbReference>
<dbReference type="EMBL" id="SMKQ01000047">
    <property type="protein sequence ID" value="TDD47367.1"/>
    <property type="molecule type" value="Genomic_DNA"/>
</dbReference>
<feature type="transmembrane region" description="Helical" evidence="8">
    <location>
        <begin position="176"/>
        <end position="199"/>
    </location>
</feature>
<proteinExistence type="inferred from homology"/>
<feature type="transmembrane region" description="Helical" evidence="8">
    <location>
        <begin position="283"/>
        <end position="305"/>
    </location>
</feature>
<dbReference type="InterPro" id="IPR004680">
    <property type="entry name" value="Cit_transptr-like_dom"/>
</dbReference>
<evidence type="ECO:0000256" key="8">
    <source>
        <dbReference type="SAM" id="Phobius"/>
    </source>
</evidence>
<comment type="subcellular location">
    <subcellularLocation>
        <location evidence="1">Cell membrane</location>
        <topology evidence="1">Multi-pass membrane protein</topology>
    </subcellularLocation>
</comment>
<evidence type="ECO:0000313" key="10">
    <source>
        <dbReference type="EMBL" id="TDD47367.1"/>
    </source>
</evidence>
<comment type="caution">
    <text evidence="10">The sequence shown here is derived from an EMBL/GenBank/DDBJ whole genome shotgun (WGS) entry which is preliminary data.</text>
</comment>
<feature type="transmembrane region" description="Helical" evidence="8">
    <location>
        <begin position="408"/>
        <end position="426"/>
    </location>
</feature>
<dbReference type="Pfam" id="PF03600">
    <property type="entry name" value="CitMHS"/>
    <property type="match status" value="1"/>
</dbReference>
<dbReference type="GO" id="GO:0015105">
    <property type="term" value="F:arsenite transmembrane transporter activity"/>
    <property type="evidence" value="ECO:0007669"/>
    <property type="project" value="InterPro"/>
</dbReference>
<feature type="transmembrane region" description="Helical" evidence="8">
    <location>
        <begin position="27"/>
        <end position="50"/>
    </location>
</feature>
<protein>
    <recommendedName>
        <fullName evidence="9">Citrate transporter-like domain-containing protein</fullName>
    </recommendedName>
</protein>
<accession>A0A4V2YLM2</accession>
<comment type="similarity">
    <text evidence="2">Belongs to the CitM (TC 2.A.11) transporter family.</text>
</comment>
<feature type="transmembrane region" description="Helical" evidence="8">
    <location>
        <begin position="254"/>
        <end position="271"/>
    </location>
</feature>
<evidence type="ECO:0000313" key="11">
    <source>
        <dbReference type="Proteomes" id="UP000295302"/>
    </source>
</evidence>
<feature type="transmembrane region" description="Helical" evidence="8">
    <location>
        <begin position="62"/>
        <end position="86"/>
    </location>
</feature>
<dbReference type="RefSeq" id="WP_132613837.1">
    <property type="nucleotide sequence ID" value="NZ_SMKQ01000047.1"/>
</dbReference>
<keyword evidence="6 8" id="KW-1133">Transmembrane helix</keyword>
<reference evidence="10 11" key="1">
    <citation type="submission" date="2019-03" db="EMBL/GenBank/DDBJ databases">
        <title>Draft genome sequences of novel Actinobacteria.</title>
        <authorList>
            <person name="Sahin N."/>
            <person name="Ay H."/>
            <person name="Saygin H."/>
        </authorList>
    </citation>
    <scope>NUCLEOTIDE SEQUENCE [LARGE SCALE GENOMIC DNA]</scope>
    <source>
        <strain evidence="10 11">CH32</strain>
    </source>
</reference>
<dbReference type="PANTHER" id="PTHR43568:SF1">
    <property type="entry name" value="P PROTEIN"/>
    <property type="match status" value="1"/>
</dbReference>
<name>A0A4V2YLM2_9ACTN</name>
<evidence type="ECO:0000256" key="5">
    <source>
        <dbReference type="ARBA" id="ARBA00022692"/>
    </source>
</evidence>